<evidence type="ECO:0000313" key="3">
    <source>
        <dbReference type="Proteomes" id="UP000664417"/>
    </source>
</evidence>
<organism evidence="2 3">
    <name type="scientific">Acanthopleuribacter pedis</name>
    <dbReference type="NCBI Taxonomy" id="442870"/>
    <lineage>
        <taxon>Bacteria</taxon>
        <taxon>Pseudomonadati</taxon>
        <taxon>Acidobacteriota</taxon>
        <taxon>Holophagae</taxon>
        <taxon>Acanthopleuribacterales</taxon>
        <taxon>Acanthopleuribacteraceae</taxon>
        <taxon>Acanthopleuribacter</taxon>
    </lineage>
</organism>
<comment type="caution">
    <text evidence="2">The sequence shown here is derived from an EMBL/GenBank/DDBJ whole genome shotgun (WGS) entry which is preliminary data.</text>
</comment>
<dbReference type="RefSeq" id="WP_207859717.1">
    <property type="nucleotide sequence ID" value="NZ_JAFREP010000014.1"/>
</dbReference>
<name>A0A8J7U4U3_9BACT</name>
<evidence type="ECO:0000256" key="1">
    <source>
        <dbReference type="SAM" id="MobiDB-lite"/>
    </source>
</evidence>
<evidence type="ECO:0000313" key="2">
    <source>
        <dbReference type="EMBL" id="MBO1319813.1"/>
    </source>
</evidence>
<dbReference type="AlphaFoldDB" id="A0A8J7U4U3"/>
<accession>A0A8J7U4U3</accession>
<proteinExistence type="predicted"/>
<feature type="region of interest" description="Disordered" evidence="1">
    <location>
        <begin position="19"/>
        <end position="78"/>
    </location>
</feature>
<feature type="compositionally biased region" description="Basic residues" evidence="1">
    <location>
        <begin position="66"/>
        <end position="78"/>
    </location>
</feature>
<sequence>MKKKGDVMGSFAVSQGFHQTAGGTTEVGKGATSKENKARPGQQREKIGIVGCSQKEITTKTPFSKTKNHQKSRCSWKK</sequence>
<protein>
    <submittedName>
        <fullName evidence="2">Uncharacterized protein</fullName>
    </submittedName>
</protein>
<dbReference type="Proteomes" id="UP000664417">
    <property type="component" value="Unassembled WGS sequence"/>
</dbReference>
<gene>
    <name evidence="2" type="ORF">J3U88_15160</name>
</gene>
<dbReference type="EMBL" id="JAFREP010000014">
    <property type="protein sequence ID" value="MBO1319813.1"/>
    <property type="molecule type" value="Genomic_DNA"/>
</dbReference>
<reference evidence="2" key="1">
    <citation type="submission" date="2021-03" db="EMBL/GenBank/DDBJ databases">
        <authorList>
            <person name="Wang G."/>
        </authorList>
    </citation>
    <scope>NUCLEOTIDE SEQUENCE</scope>
    <source>
        <strain evidence="2">KCTC 12899</strain>
    </source>
</reference>
<feature type="compositionally biased region" description="Basic and acidic residues" evidence="1">
    <location>
        <begin position="32"/>
        <end position="47"/>
    </location>
</feature>
<keyword evidence="3" id="KW-1185">Reference proteome</keyword>
<feature type="compositionally biased region" description="Polar residues" evidence="1">
    <location>
        <begin position="55"/>
        <end position="65"/>
    </location>
</feature>